<keyword evidence="3" id="KW-0812">Transmembrane</keyword>
<gene>
    <name evidence="4" type="primary">ycf20</name>
</gene>
<keyword evidence="4" id="KW-0150">Chloroplast</keyword>
<proteinExistence type="inferred from homology"/>
<dbReference type="PANTHER" id="PTHR33787:SF4">
    <property type="entry name" value="YCF20-LIKE PROTEIN"/>
    <property type="match status" value="1"/>
</dbReference>
<dbReference type="RefSeq" id="YP_010502308.1">
    <property type="nucleotide sequence ID" value="NC_066971.1"/>
</dbReference>
<organism evidence="4">
    <name type="scientific">Grateloupia turuturu</name>
    <dbReference type="NCBI Taxonomy" id="118375"/>
    <lineage>
        <taxon>Eukaryota</taxon>
        <taxon>Rhodophyta</taxon>
        <taxon>Florideophyceae</taxon>
        <taxon>Rhodymeniophycidae</taxon>
        <taxon>Halymeniales</taxon>
        <taxon>Halymeniaceae</taxon>
        <taxon>Grateloupia</taxon>
    </lineage>
</organism>
<feature type="transmembrane region" description="Helical" evidence="3">
    <location>
        <begin position="78"/>
        <end position="96"/>
    </location>
</feature>
<comment type="similarity">
    <text evidence="1">Belongs to the ycf20 family.</text>
</comment>
<keyword evidence="3" id="KW-1133">Transmembrane helix</keyword>
<evidence type="ECO:0000256" key="3">
    <source>
        <dbReference type="SAM" id="Phobius"/>
    </source>
</evidence>
<feature type="transmembrane region" description="Helical" evidence="3">
    <location>
        <begin position="21"/>
        <end position="45"/>
    </location>
</feature>
<dbReference type="InterPro" id="IPR007572">
    <property type="entry name" value="Uncharacterised_Ycf20"/>
</dbReference>
<reference evidence="4" key="1">
    <citation type="submission" date="2019-12" db="EMBL/GenBank/DDBJ databases">
        <authorList>
            <person name="Han H."/>
        </authorList>
    </citation>
    <scope>NUCLEOTIDE SEQUENCE</scope>
</reference>
<dbReference type="AlphaFoldDB" id="A0A6B9P885"/>
<protein>
    <recommendedName>
        <fullName evidence="2">Uncharacterized protein ycf20</fullName>
    </recommendedName>
</protein>
<evidence type="ECO:0000313" key="4">
    <source>
        <dbReference type="EMBL" id="QHD45177.1"/>
    </source>
</evidence>
<dbReference type="PANTHER" id="PTHR33787">
    <property type="match status" value="1"/>
</dbReference>
<keyword evidence="3" id="KW-0472">Membrane</keyword>
<feature type="transmembrane region" description="Helical" evidence="3">
    <location>
        <begin position="51"/>
        <end position="71"/>
    </location>
</feature>
<dbReference type="EMBL" id="MN853877">
    <property type="protein sequence ID" value="QHD45177.1"/>
    <property type="molecule type" value="Genomic_DNA"/>
</dbReference>
<keyword evidence="4" id="KW-0934">Plastid</keyword>
<geneLocation type="chloroplast" evidence="4"/>
<dbReference type="GeneID" id="75509879"/>
<evidence type="ECO:0000256" key="1">
    <source>
        <dbReference type="ARBA" id="ARBA00009846"/>
    </source>
</evidence>
<dbReference type="Pfam" id="PF04483">
    <property type="entry name" value="DUF565"/>
    <property type="match status" value="1"/>
</dbReference>
<evidence type="ECO:0000256" key="2">
    <source>
        <dbReference type="ARBA" id="ARBA00021534"/>
    </source>
</evidence>
<name>A0A6B9P885_9FLOR</name>
<sequence length="104" mass="11559">MLMSILTKFTISIKHGIKSRLDYLSLQLISLFLGFYIATIISTIPSQTGDWGIIAGAIIVTFTESLSKIIYSFNNRRTALIYTVNCIKIGIIYGLFVDAFKLGS</sequence>
<accession>A0A6B9P885</accession>